<evidence type="ECO:0000313" key="4">
    <source>
        <dbReference type="EMBL" id="VDI68477.1"/>
    </source>
</evidence>
<dbReference type="Proteomes" id="UP000596742">
    <property type="component" value="Unassembled WGS sequence"/>
</dbReference>
<evidence type="ECO:0000313" key="5">
    <source>
        <dbReference type="Proteomes" id="UP000596742"/>
    </source>
</evidence>
<protein>
    <recommendedName>
        <fullName evidence="3">Sulfotransferase domain-containing protein</fullName>
    </recommendedName>
</protein>
<keyword evidence="2" id="KW-0808">Transferase</keyword>
<evidence type="ECO:0000259" key="3">
    <source>
        <dbReference type="Pfam" id="PF00685"/>
    </source>
</evidence>
<name>A0A8B6GSQ8_MYTGA</name>
<accession>A0A8B6GSQ8</accession>
<dbReference type="PANTHER" id="PTHR11783">
    <property type="entry name" value="SULFOTRANSFERASE SULT"/>
    <property type="match status" value="1"/>
</dbReference>
<sequence length="311" mass="36435">MSLCDVICKQGASSVAHGHIPYLCFPIFYRSKIPYYHGILLPDHPEFANDVEKKMLDIKNFDSRESDILLCSSMKSGSHWLLEIISMLISGSCDVTKETVLSSNLEYTRLEAFEDRPNPRIIHSHLPLKFLPAKHLEKSYKTVLVMRNPKDRLASYFFSILGKMPGLENLKWSDYFNRIIQEGVPRVYGDWFDYTLEWATELKKNPTNIFPIFYEDLQKNFAVNVKRLGEFLCVERNASFYSEIEHKCSFEYMKKNKADDLVAIDHKGRSTLYRKGQIGDWKNLFTVAQNEQFDELFQRKMSDSKIRFQFE</sequence>
<dbReference type="Pfam" id="PF00685">
    <property type="entry name" value="Sulfotransfer_1"/>
    <property type="match status" value="1"/>
</dbReference>
<feature type="domain" description="Sulfotransferase" evidence="3">
    <location>
        <begin position="66"/>
        <end position="304"/>
    </location>
</feature>
<dbReference type="InterPro" id="IPR027417">
    <property type="entry name" value="P-loop_NTPase"/>
</dbReference>
<dbReference type="InterPro" id="IPR000863">
    <property type="entry name" value="Sulfotransferase_dom"/>
</dbReference>
<comment type="caution">
    <text evidence="4">The sequence shown here is derived from an EMBL/GenBank/DDBJ whole genome shotgun (WGS) entry which is preliminary data.</text>
</comment>
<dbReference type="Gene3D" id="3.40.50.300">
    <property type="entry name" value="P-loop containing nucleotide triphosphate hydrolases"/>
    <property type="match status" value="1"/>
</dbReference>
<reference evidence="4" key="1">
    <citation type="submission" date="2018-11" db="EMBL/GenBank/DDBJ databases">
        <authorList>
            <person name="Alioto T."/>
            <person name="Alioto T."/>
        </authorList>
    </citation>
    <scope>NUCLEOTIDE SEQUENCE</scope>
</reference>
<dbReference type="OrthoDB" id="205623at2759"/>
<dbReference type="AlphaFoldDB" id="A0A8B6GSQ8"/>
<dbReference type="SUPFAM" id="SSF52540">
    <property type="entry name" value="P-loop containing nucleoside triphosphate hydrolases"/>
    <property type="match status" value="1"/>
</dbReference>
<dbReference type="EMBL" id="UYJE01008919">
    <property type="protein sequence ID" value="VDI68477.1"/>
    <property type="molecule type" value="Genomic_DNA"/>
</dbReference>
<keyword evidence="5" id="KW-1185">Reference proteome</keyword>
<evidence type="ECO:0000256" key="1">
    <source>
        <dbReference type="ARBA" id="ARBA00005771"/>
    </source>
</evidence>
<gene>
    <name evidence="4" type="ORF">MGAL_10B000678</name>
</gene>
<organism evidence="4 5">
    <name type="scientific">Mytilus galloprovincialis</name>
    <name type="common">Mediterranean mussel</name>
    <dbReference type="NCBI Taxonomy" id="29158"/>
    <lineage>
        <taxon>Eukaryota</taxon>
        <taxon>Metazoa</taxon>
        <taxon>Spiralia</taxon>
        <taxon>Lophotrochozoa</taxon>
        <taxon>Mollusca</taxon>
        <taxon>Bivalvia</taxon>
        <taxon>Autobranchia</taxon>
        <taxon>Pteriomorphia</taxon>
        <taxon>Mytilida</taxon>
        <taxon>Mytiloidea</taxon>
        <taxon>Mytilidae</taxon>
        <taxon>Mytilinae</taxon>
        <taxon>Mytilus</taxon>
    </lineage>
</organism>
<proteinExistence type="inferred from homology"/>
<evidence type="ECO:0000256" key="2">
    <source>
        <dbReference type="ARBA" id="ARBA00022679"/>
    </source>
</evidence>
<comment type="similarity">
    <text evidence="1">Belongs to the sulfotransferase 1 family.</text>
</comment>
<dbReference type="GO" id="GO:0008146">
    <property type="term" value="F:sulfotransferase activity"/>
    <property type="evidence" value="ECO:0007669"/>
    <property type="project" value="InterPro"/>
</dbReference>